<dbReference type="SMART" id="SM00142">
    <property type="entry name" value="PI3K_C2"/>
    <property type="match status" value="1"/>
</dbReference>
<dbReference type="GO" id="GO:0001525">
    <property type="term" value="P:angiogenesis"/>
    <property type="evidence" value="ECO:0007669"/>
    <property type="project" value="UniProtKB-KW"/>
</dbReference>
<evidence type="ECO:0000256" key="12">
    <source>
        <dbReference type="ARBA" id="ARBA00022500"/>
    </source>
</evidence>
<dbReference type="GO" id="GO:0016303">
    <property type="term" value="F:1-phosphatidylinositol-3-kinase activity"/>
    <property type="evidence" value="ECO:0007669"/>
    <property type="project" value="UniProtKB-EC"/>
</dbReference>
<dbReference type="EC" id="2.7.1.154" evidence="7"/>
<comment type="catalytic activity">
    <reaction evidence="25">
        <text>a 1,2-diacyl-sn-glycero-3-phospho-(1D-myo-inositol-4,5-bisphosphate) + ATP = a 1,2-diacyl-sn-glycero-3-phospho-(1D-myo-inositol-3,4,5-trisphosphate) + ADP + H(+)</text>
        <dbReference type="Rhea" id="RHEA:21292"/>
        <dbReference type="ChEBI" id="CHEBI:15378"/>
        <dbReference type="ChEBI" id="CHEBI:30616"/>
        <dbReference type="ChEBI" id="CHEBI:57836"/>
        <dbReference type="ChEBI" id="CHEBI:58456"/>
        <dbReference type="ChEBI" id="CHEBI:456216"/>
        <dbReference type="EC" id="2.7.1.153"/>
    </reaction>
    <physiologicalReaction direction="left-to-right" evidence="25">
        <dbReference type="Rhea" id="RHEA:21293"/>
    </physiologicalReaction>
</comment>
<dbReference type="GO" id="GO:0006897">
    <property type="term" value="P:endocytosis"/>
    <property type="evidence" value="ECO:0007669"/>
    <property type="project" value="UniProtKB-KW"/>
</dbReference>
<dbReference type="SUPFAM" id="SSF49562">
    <property type="entry name" value="C2 domain (Calcium/lipid-binding domain, CaLB)"/>
    <property type="match status" value="1"/>
</dbReference>
<evidence type="ECO:0000256" key="15">
    <source>
        <dbReference type="ARBA" id="ARBA00022583"/>
    </source>
</evidence>
<dbReference type="PROSITE" id="PS50290">
    <property type="entry name" value="PI3_4_KINASE_3"/>
    <property type="match status" value="1"/>
</dbReference>
<evidence type="ECO:0000256" key="18">
    <source>
        <dbReference type="ARBA" id="ARBA00022741"/>
    </source>
</evidence>
<comment type="pathway">
    <text evidence="4">Lipid metabolism.</text>
</comment>
<keyword evidence="14" id="KW-0597">Phosphoprotein</keyword>
<evidence type="ECO:0000256" key="26">
    <source>
        <dbReference type="ARBA" id="ARBA00023985"/>
    </source>
</evidence>
<evidence type="ECO:0000256" key="30">
    <source>
        <dbReference type="ARBA" id="ARBA00069069"/>
    </source>
</evidence>
<evidence type="ECO:0000256" key="11">
    <source>
        <dbReference type="ARBA" id="ARBA00022490"/>
    </source>
</evidence>
<dbReference type="Gene3D" id="3.10.20.770">
    <property type="match status" value="1"/>
</dbReference>
<dbReference type="EC" id="2.7.1.137" evidence="8"/>
<feature type="domain" description="PI3K/PI4K catalytic" evidence="35">
    <location>
        <begin position="826"/>
        <end position="1109"/>
    </location>
</feature>
<dbReference type="Gene3D" id="3.30.1010.10">
    <property type="entry name" value="Phosphatidylinositol 3-kinase Catalytic Subunit, Chain A, domain 4"/>
    <property type="match status" value="1"/>
</dbReference>
<keyword evidence="11" id="KW-0963">Cytoplasm</keyword>
<keyword evidence="15" id="KW-0254">Endocytosis</keyword>
<keyword evidence="17" id="KW-0808">Transferase</keyword>
<dbReference type="GO" id="GO:0046934">
    <property type="term" value="F:1-phosphatidylinositol-4,5-bisphosphate 3-kinase activity"/>
    <property type="evidence" value="ECO:0007669"/>
    <property type="project" value="UniProtKB-EC"/>
</dbReference>
<dbReference type="PANTHER" id="PTHR10048">
    <property type="entry name" value="PHOSPHATIDYLINOSITOL KINASE"/>
    <property type="match status" value="1"/>
</dbReference>
<dbReference type="PROSITE" id="PS51546">
    <property type="entry name" value="PI3K_RBD"/>
    <property type="match status" value="1"/>
</dbReference>
<evidence type="ECO:0000256" key="23">
    <source>
        <dbReference type="ARBA" id="ARBA00023136"/>
    </source>
</evidence>
<dbReference type="SMART" id="SM00146">
    <property type="entry name" value="PI3Kc"/>
    <property type="match status" value="1"/>
</dbReference>
<accession>A0A979F870</accession>
<dbReference type="FunFam" id="3.30.1010.10:FF:000008">
    <property type="entry name" value="Phosphatidylinositol 4,5-bisphosphate 3-kinase catalytic subunit gamma"/>
    <property type="match status" value="1"/>
</dbReference>
<evidence type="ECO:0000256" key="16">
    <source>
        <dbReference type="ARBA" id="ARBA00022657"/>
    </source>
</evidence>
<evidence type="ECO:0000256" key="7">
    <source>
        <dbReference type="ARBA" id="ARBA00012013"/>
    </source>
</evidence>
<dbReference type="InterPro" id="IPR000403">
    <property type="entry name" value="PI3/4_kinase_cat_dom"/>
</dbReference>
<dbReference type="Gene3D" id="2.60.40.150">
    <property type="entry name" value="C2 domain"/>
    <property type="match status" value="1"/>
</dbReference>
<dbReference type="SUPFAM" id="SSF54236">
    <property type="entry name" value="Ubiquitin-like"/>
    <property type="match status" value="1"/>
</dbReference>
<dbReference type="PANTHER" id="PTHR10048:SF99">
    <property type="entry name" value="PHOSPHATIDYLINOSITOL 4,5-BISPHOSPHATE 3-KINASE CATALYTIC SUBUNIT GAMMA ISOFORM"/>
    <property type="match status" value="1"/>
</dbReference>
<evidence type="ECO:0000313" key="40">
    <source>
        <dbReference type="RefSeq" id="XP_047016396.1"/>
    </source>
</evidence>
<dbReference type="Proteomes" id="UP000221080">
    <property type="component" value="Chromosome 15"/>
</dbReference>
<comment type="catalytic activity">
    <reaction evidence="28">
        <text>L-seryl-[protein] + ATP = O-phospho-L-seryl-[protein] + ADP + H(+)</text>
        <dbReference type="Rhea" id="RHEA:17989"/>
        <dbReference type="Rhea" id="RHEA-COMP:9863"/>
        <dbReference type="Rhea" id="RHEA-COMP:11604"/>
        <dbReference type="ChEBI" id="CHEBI:15378"/>
        <dbReference type="ChEBI" id="CHEBI:29999"/>
        <dbReference type="ChEBI" id="CHEBI:30616"/>
        <dbReference type="ChEBI" id="CHEBI:83421"/>
        <dbReference type="ChEBI" id="CHEBI:456216"/>
        <dbReference type="EC" id="2.7.11.1"/>
    </reaction>
    <physiologicalReaction direction="left-to-right" evidence="28">
        <dbReference type="Rhea" id="RHEA:17990"/>
    </physiologicalReaction>
</comment>
<dbReference type="GO" id="GO:0043491">
    <property type="term" value="P:phosphatidylinositol 3-kinase/protein kinase B signal transduction"/>
    <property type="evidence" value="ECO:0007669"/>
    <property type="project" value="TreeGrafter"/>
</dbReference>
<dbReference type="GO" id="GO:0005524">
    <property type="term" value="F:ATP binding"/>
    <property type="evidence" value="ECO:0007669"/>
    <property type="project" value="UniProtKB-KW"/>
</dbReference>
<dbReference type="SMART" id="SM00144">
    <property type="entry name" value="PI3K_rbd"/>
    <property type="match status" value="1"/>
</dbReference>
<dbReference type="InterPro" id="IPR000341">
    <property type="entry name" value="PI3K_Ras-bd_dom"/>
</dbReference>
<dbReference type="GO" id="GO:0005943">
    <property type="term" value="C:phosphatidylinositol 3-kinase complex, class IA"/>
    <property type="evidence" value="ECO:0007669"/>
    <property type="project" value="TreeGrafter"/>
</dbReference>
<organism evidence="39 40">
    <name type="scientific">Ictalurus punctatus</name>
    <name type="common">Channel catfish</name>
    <name type="synonym">Silurus punctatus</name>
    <dbReference type="NCBI Taxonomy" id="7998"/>
    <lineage>
        <taxon>Eukaryota</taxon>
        <taxon>Metazoa</taxon>
        <taxon>Chordata</taxon>
        <taxon>Craniata</taxon>
        <taxon>Vertebrata</taxon>
        <taxon>Euteleostomi</taxon>
        <taxon>Actinopterygii</taxon>
        <taxon>Neopterygii</taxon>
        <taxon>Teleostei</taxon>
        <taxon>Ostariophysi</taxon>
        <taxon>Siluriformes</taxon>
        <taxon>Ictaluridae</taxon>
        <taxon>Ictalurus</taxon>
    </lineage>
</organism>
<dbReference type="Gene3D" id="1.10.1070.11">
    <property type="entry name" value="Phosphatidylinositol 3-/4-kinase, catalytic domain"/>
    <property type="match status" value="1"/>
</dbReference>
<evidence type="ECO:0000313" key="39">
    <source>
        <dbReference type="Proteomes" id="UP000221080"/>
    </source>
</evidence>
<dbReference type="InterPro" id="IPR015433">
    <property type="entry name" value="PI3/4_kinase"/>
</dbReference>
<keyword evidence="19" id="KW-0418">Kinase</keyword>
<dbReference type="GO" id="GO:0005829">
    <property type="term" value="C:cytosol"/>
    <property type="evidence" value="ECO:0007669"/>
    <property type="project" value="UniProtKB-ARBA"/>
</dbReference>
<name>A0A979F870_ICTPU</name>
<dbReference type="GeneID" id="108276435"/>
<evidence type="ECO:0000256" key="20">
    <source>
        <dbReference type="ARBA" id="ARBA00022840"/>
    </source>
</evidence>
<dbReference type="GO" id="GO:0035022">
    <property type="term" value="P:positive regulation of Rac protein signal transduction"/>
    <property type="evidence" value="ECO:0007669"/>
    <property type="project" value="UniProtKB-ARBA"/>
</dbReference>
<feature type="domain" description="C2 PI3K-type" evidence="38">
    <location>
        <begin position="358"/>
        <end position="532"/>
    </location>
</feature>
<dbReference type="GO" id="GO:0016477">
    <property type="term" value="P:cell migration"/>
    <property type="evidence" value="ECO:0007669"/>
    <property type="project" value="TreeGrafter"/>
</dbReference>
<dbReference type="FunFam" id="1.10.1070.11:FF:000010">
    <property type="entry name" value="Phosphatidylinositol 4,5-bisphosphate 3-kinase catalytic subunit gamma isoform"/>
    <property type="match status" value="1"/>
</dbReference>
<evidence type="ECO:0000259" key="36">
    <source>
        <dbReference type="PROSITE" id="PS51545"/>
    </source>
</evidence>
<dbReference type="FunFam" id="2.60.40.150:FF:000087">
    <property type="entry name" value="Phosphatidylinositol 4,5-bisphosphate 3-kinase catalytic subunit gamma isoform"/>
    <property type="match status" value="1"/>
</dbReference>
<dbReference type="AlphaFoldDB" id="A0A979F870"/>
<dbReference type="GO" id="GO:0002376">
    <property type="term" value="P:immune system process"/>
    <property type="evidence" value="ECO:0007669"/>
    <property type="project" value="UniProtKB-KW"/>
</dbReference>
<evidence type="ECO:0000256" key="5">
    <source>
        <dbReference type="ARBA" id="ARBA00006209"/>
    </source>
</evidence>
<comment type="similarity">
    <text evidence="5">Belongs to the PI3/PI4-kinase family. Type III PI4K subfamily.</text>
</comment>
<dbReference type="GO" id="GO:0003376">
    <property type="term" value="P:sphingosine-1-phosphate receptor signaling pathway"/>
    <property type="evidence" value="ECO:0007669"/>
    <property type="project" value="UniProtKB-ARBA"/>
</dbReference>
<dbReference type="GO" id="GO:0006935">
    <property type="term" value="P:chemotaxis"/>
    <property type="evidence" value="ECO:0007669"/>
    <property type="project" value="UniProtKB-KW"/>
</dbReference>
<evidence type="ECO:0000256" key="29">
    <source>
        <dbReference type="ARBA" id="ARBA00063154"/>
    </source>
</evidence>
<keyword evidence="13" id="KW-0723">Serine/threonine-protein kinase</keyword>
<keyword evidence="21" id="KW-0391">Immunity</keyword>
<dbReference type="GO" id="GO:0035005">
    <property type="term" value="F:1-phosphatidylinositol-4-phosphate 3-kinase activity"/>
    <property type="evidence" value="ECO:0007669"/>
    <property type="project" value="UniProtKB-EC"/>
</dbReference>
<keyword evidence="22" id="KW-0443">Lipid metabolism</keyword>
<comment type="catalytic activity">
    <reaction evidence="26">
        <text>a 1,2-diacyl-sn-glycero-3-phospho-(1D-myo-inositol) + ATP = a 1,2-diacyl-sn-glycero-3-phospho-(1D-myo-inositol-3-phosphate) + ADP + H(+)</text>
        <dbReference type="Rhea" id="RHEA:12709"/>
        <dbReference type="ChEBI" id="CHEBI:15378"/>
        <dbReference type="ChEBI" id="CHEBI:30616"/>
        <dbReference type="ChEBI" id="CHEBI:57880"/>
        <dbReference type="ChEBI" id="CHEBI:58088"/>
        <dbReference type="ChEBI" id="CHEBI:456216"/>
        <dbReference type="EC" id="2.7.1.137"/>
    </reaction>
    <physiologicalReaction direction="left-to-right" evidence="26">
        <dbReference type="Rhea" id="RHEA:12710"/>
    </physiologicalReaction>
</comment>
<comment type="subcellular location">
    <subcellularLocation>
        <location evidence="1">Cell membrane</location>
    </subcellularLocation>
    <subcellularLocation>
        <location evidence="2">Cytoplasm</location>
    </subcellularLocation>
</comment>
<dbReference type="GO" id="GO:0006954">
    <property type="term" value="P:inflammatory response"/>
    <property type="evidence" value="ECO:0007669"/>
    <property type="project" value="UniProtKB-KW"/>
</dbReference>
<protein>
    <recommendedName>
        <fullName evidence="30">Phosphatidylinositol 4,5-bisphosphate 3-kinase catalytic subunit gamma isoform</fullName>
        <ecNumber evidence="8">2.7.1.137</ecNumber>
        <ecNumber evidence="6">2.7.1.153</ecNumber>
        <ecNumber evidence="7">2.7.1.154</ecNumber>
        <ecNumber evidence="9">2.7.11.1</ecNumber>
    </recommendedName>
    <alternativeName>
        <fullName evidence="34">Phosphatidylinositol 4,5-bisphosphate 3-kinase 110 kDa catalytic subunit gamma</fullName>
    </alternativeName>
    <alternativeName>
        <fullName evidence="33">Phosphoinositide-3-kinase catalytic gamma polypeptide</fullName>
    </alternativeName>
    <alternativeName>
        <fullName evidence="31">Serine/threonine protein kinase PIK3CG</fullName>
    </alternativeName>
    <alternativeName>
        <fullName evidence="32">p120-PI3K</fullName>
    </alternativeName>
</protein>
<dbReference type="InterPro" id="IPR045580">
    <property type="entry name" value="PIK3CG_ABD"/>
</dbReference>
<keyword evidence="16" id="KW-0037">Angiogenesis</keyword>
<dbReference type="PROSITE" id="PS00916">
    <property type="entry name" value="PI3_4_KINASE_2"/>
    <property type="match status" value="1"/>
</dbReference>
<evidence type="ECO:0000256" key="9">
    <source>
        <dbReference type="ARBA" id="ARBA00012513"/>
    </source>
</evidence>
<evidence type="ECO:0000256" key="24">
    <source>
        <dbReference type="ARBA" id="ARBA00023198"/>
    </source>
</evidence>
<evidence type="ECO:0000256" key="27">
    <source>
        <dbReference type="ARBA" id="ARBA00029297"/>
    </source>
</evidence>
<evidence type="ECO:0000256" key="32">
    <source>
        <dbReference type="ARBA" id="ARBA00078766"/>
    </source>
</evidence>
<sequence length="1124" mass="128865">MHILQRRTDKIAGMAMKSQKCQQKVSTSKVTSEHLHCAEHSLVFMCKLPTREGPQVARVQEAVEVKLPAQCTVEQLRLVLCMCVQETKKFQDPFGLLDPEKYSLLYTKGEDQYEIYDDCQVLKTLDAPWFQNNEGYQTVQITVLAKQDNPEERMEYQQILTELIGYDFDCAAGNRLSELIFTRRKFATPRKEELQQRDPVAYATEPWTTSAPIPKEQQDQLKCKLSIILYHNDISVHVKADLFNTPSDLLLALWESMPSKDQCFLKWSANHVLKVCGREEFLCGDFQLSDFLWVRHCLKNVKELHLKVVSIASLPDDTVRKEYWPQVDSLTGLSSSHEEISYKGKEMEEIVIISLWDCERNLRVKLLGFDIPELPNKTPQYIYVEASIIYGSKVVSSVCSSPKEFVEEVLWNTWLEFDLPLKDIPCGAKLGFTINASSMDTAPTRESKSSYPGYKVPDYQKGKGKVLYFVNLQLIDHRSLLSQGSYTLHMWSFPEQEEEAFTYEADKLSTATNPDVAKSMAITFLLDRYSFPVVLPHSRVSSNITPSTVLSTSTNPSSTLHVTASSQSLPGHMTLKTYSLNNYSLKMFREESVRYASNLPQFLRTVDWLKPSAVQDVHWLLSHWEPDDLELPVALELLSVDYTDEKVRRLAVQRLEMMSNEEVLRYLLQLVQTLKVEPYHDSYLARFLIQRALRSKRVGHFFFWYLRSEVAGCPFFRQRMAVILEAYLLGCGEAMLMSLQHQVQVVKILHEVAIRVKTMYPEKSTLSPLGNKHTVYFKIHNKMNVILTAVSLVSAAQKLQEILQEYSFPPEFQVPFDPRVRAGALLLKECKVMASKKKPLWLEFSHVESEASAGCPVGIIFKEGDDLRQDMLIIQTLMVMDSIWQENCLDLNLMPYGCISTGYQIGMIEIVRDAVTIAAIQRIQGGTTGAFKNNALFEWLKGMCPLQEKHYQAMEKFVTSCAGYCVATYVLGIGDRHNDNIMITNQGNLFHIDFGHILGNTKSFLGVSRERVPFVLTPDFLYVMGRVNKHSSLYFQRFKDTCIQAYLSLRSQSRLLVTLFSLMLLTGIPELSTSQDMRYLRNALQQDQNEEEARQHFLQQIALCEQKGWTVQANWWIHLMAGIK</sequence>
<evidence type="ECO:0000256" key="8">
    <source>
        <dbReference type="ARBA" id="ARBA00012073"/>
    </source>
</evidence>
<dbReference type="PROSITE" id="PS51545">
    <property type="entry name" value="PIK_HELICAL"/>
    <property type="match status" value="1"/>
</dbReference>
<dbReference type="InterPro" id="IPR042236">
    <property type="entry name" value="PI3K_accessory_sf"/>
</dbReference>
<comment type="catalytic activity">
    <reaction evidence="27">
        <text>a 1,2-diacyl-sn-glycero-3-phospho-(1D-myo-inositol 4-phosphate) + ATP = a 1,2-diacyl-sn-glycero-3-phospho-(1D-myo-inositol-3,4-bisphosphate) + ADP + H(+)</text>
        <dbReference type="Rhea" id="RHEA:18373"/>
        <dbReference type="ChEBI" id="CHEBI:15378"/>
        <dbReference type="ChEBI" id="CHEBI:30616"/>
        <dbReference type="ChEBI" id="CHEBI:57658"/>
        <dbReference type="ChEBI" id="CHEBI:58178"/>
        <dbReference type="ChEBI" id="CHEBI:456216"/>
        <dbReference type="EC" id="2.7.1.154"/>
    </reaction>
    <physiologicalReaction direction="left-to-right" evidence="27">
        <dbReference type="Rhea" id="RHEA:18374"/>
    </physiologicalReaction>
</comment>
<evidence type="ECO:0000256" key="13">
    <source>
        <dbReference type="ARBA" id="ARBA00022527"/>
    </source>
</evidence>
<dbReference type="GO" id="GO:0004674">
    <property type="term" value="F:protein serine/threonine kinase activity"/>
    <property type="evidence" value="ECO:0007669"/>
    <property type="project" value="UniProtKB-KW"/>
</dbReference>
<dbReference type="InterPro" id="IPR029071">
    <property type="entry name" value="Ubiquitin-like_domsf"/>
</dbReference>
<keyword evidence="20" id="KW-0067">ATP-binding</keyword>
<dbReference type="InterPro" id="IPR036940">
    <property type="entry name" value="PI3/4_kinase_cat_sf"/>
</dbReference>
<keyword evidence="18" id="KW-0547">Nucleotide-binding</keyword>
<dbReference type="Gene3D" id="1.25.40.70">
    <property type="entry name" value="Phosphatidylinositol 3-kinase, accessory domain (PIK)"/>
    <property type="match status" value="1"/>
</dbReference>
<dbReference type="SMART" id="SM00145">
    <property type="entry name" value="PI3Ka"/>
    <property type="match status" value="1"/>
</dbReference>
<keyword evidence="23" id="KW-0472">Membrane</keyword>
<evidence type="ECO:0000256" key="14">
    <source>
        <dbReference type="ARBA" id="ARBA00022553"/>
    </source>
</evidence>
<proteinExistence type="inferred from homology"/>
<evidence type="ECO:0000256" key="17">
    <source>
        <dbReference type="ARBA" id="ARBA00022679"/>
    </source>
</evidence>
<evidence type="ECO:0000256" key="19">
    <source>
        <dbReference type="ARBA" id="ARBA00022777"/>
    </source>
</evidence>
<dbReference type="Pfam" id="PF00454">
    <property type="entry name" value="PI3_PI4_kinase"/>
    <property type="match status" value="1"/>
</dbReference>
<dbReference type="FunFam" id="1.25.40.70:FF:000006">
    <property type="entry name" value="Phosphatidylinositol 4,5-bisphosphate 3-kinase catalytic subunit gamma isoform"/>
    <property type="match status" value="1"/>
</dbReference>
<gene>
    <name evidence="40" type="primary">si:rp71-17i16.5</name>
</gene>
<evidence type="ECO:0000256" key="28">
    <source>
        <dbReference type="ARBA" id="ARBA00048977"/>
    </source>
</evidence>
<dbReference type="InterPro" id="IPR011009">
    <property type="entry name" value="Kinase-like_dom_sf"/>
</dbReference>
<dbReference type="GO" id="GO:0010595">
    <property type="term" value="P:positive regulation of endothelial cell migration"/>
    <property type="evidence" value="ECO:0007669"/>
    <property type="project" value="UniProtKB-ARBA"/>
</dbReference>
<keyword evidence="10" id="KW-1003">Cell membrane</keyword>
<dbReference type="SUPFAM" id="SSF56112">
    <property type="entry name" value="Protein kinase-like (PK-like)"/>
    <property type="match status" value="1"/>
</dbReference>
<dbReference type="InterPro" id="IPR035892">
    <property type="entry name" value="C2_domain_sf"/>
</dbReference>
<evidence type="ECO:0000256" key="10">
    <source>
        <dbReference type="ARBA" id="ARBA00022475"/>
    </source>
</evidence>
<evidence type="ECO:0000256" key="4">
    <source>
        <dbReference type="ARBA" id="ARBA00005189"/>
    </source>
</evidence>
<dbReference type="OrthoDB" id="67688at2759"/>
<dbReference type="InterPro" id="IPR001263">
    <property type="entry name" value="PI3K_accessory_dom"/>
</dbReference>
<dbReference type="PROSITE" id="PS51547">
    <property type="entry name" value="C2_PI3K"/>
    <property type="match status" value="1"/>
</dbReference>
<keyword evidence="24" id="KW-0395">Inflammatory response</keyword>
<dbReference type="PROSITE" id="PS00915">
    <property type="entry name" value="PI3_4_KINASE_1"/>
    <property type="match status" value="1"/>
</dbReference>
<dbReference type="InterPro" id="IPR018936">
    <property type="entry name" value="PI3/4_kinase_CS"/>
</dbReference>
<evidence type="ECO:0000259" key="35">
    <source>
        <dbReference type="PROSITE" id="PS50290"/>
    </source>
</evidence>
<evidence type="ECO:0000256" key="31">
    <source>
        <dbReference type="ARBA" id="ARBA00076130"/>
    </source>
</evidence>
<dbReference type="RefSeq" id="XP_047016396.1">
    <property type="nucleotide sequence ID" value="XM_047160440.2"/>
</dbReference>
<dbReference type="SUPFAM" id="SSF48371">
    <property type="entry name" value="ARM repeat"/>
    <property type="match status" value="1"/>
</dbReference>
<keyword evidence="39" id="KW-1185">Reference proteome</keyword>
<evidence type="ECO:0000259" key="38">
    <source>
        <dbReference type="PROSITE" id="PS51547"/>
    </source>
</evidence>
<evidence type="ECO:0000256" key="33">
    <source>
        <dbReference type="ARBA" id="ARBA00080619"/>
    </source>
</evidence>
<evidence type="ECO:0000256" key="25">
    <source>
        <dbReference type="ARBA" id="ARBA00023981"/>
    </source>
</evidence>
<evidence type="ECO:0000256" key="22">
    <source>
        <dbReference type="ARBA" id="ARBA00023098"/>
    </source>
</evidence>
<evidence type="ECO:0000256" key="6">
    <source>
        <dbReference type="ARBA" id="ARBA00012010"/>
    </source>
</evidence>
<dbReference type="InterPro" id="IPR002420">
    <property type="entry name" value="PI3K-type_C2_dom"/>
</dbReference>
<evidence type="ECO:0000259" key="37">
    <source>
        <dbReference type="PROSITE" id="PS51546"/>
    </source>
</evidence>
<comment type="subunit">
    <text evidence="29">Heterodimer of a catalytic subunit PIK3CG and a PIK3R5 or PIK3R6 regulatory subunit. Interacts with GRK2 through the PIK helical domain. Interaction with GRK2 is required for targeting to agonist-occupied receptor. Interacts with PDE3B; regulates PDE3B activity and thereby cAMP levels in cells. Interacts with TPM2. Interacts with EPHA8; regulates integrin-mediated cell adhesion to substrate. Interacts with HRAS; the interaction is required for membrane recruitment and beta-gamma G protein dimer-dependent activation of the PI3K gamma complex PIK3CG:PIK3R6.</text>
</comment>
<dbReference type="Pfam" id="PF00794">
    <property type="entry name" value="PI3K_rbd"/>
    <property type="match status" value="1"/>
</dbReference>
<dbReference type="EC" id="2.7.11.1" evidence="9"/>
<reference evidence="40" key="2">
    <citation type="submission" date="2025-08" db="UniProtKB">
        <authorList>
            <consortium name="RefSeq"/>
        </authorList>
    </citation>
    <scope>IDENTIFICATION</scope>
    <source>
        <tissue evidence="40">Blood</tissue>
    </source>
</reference>
<evidence type="ECO:0000256" key="3">
    <source>
        <dbReference type="ARBA" id="ARBA00004805"/>
    </source>
</evidence>
<evidence type="ECO:0000256" key="1">
    <source>
        <dbReference type="ARBA" id="ARBA00004236"/>
    </source>
</evidence>
<dbReference type="Pfam" id="PF19710">
    <property type="entry name" value="PIK3CG_ABD"/>
    <property type="match status" value="1"/>
</dbReference>
<dbReference type="EC" id="2.7.1.153" evidence="6"/>
<keyword evidence="12" id="KW-0145">Chemotaxis</keyword>
<feature type="domain" description="PIK helical" evidence="36">
    <location>
        <begin position="536"/>
        <end position="730"/>
    </location>
</feature>
<dbReference type="GO" id="GO:0048015">
    <property type="term" value="P:phosphatidylinositol-mediated signaling"/>
    <property type="evidence" value="ECO:0007669"/>
    <property type="project" value="TreeGrafter"/>
</dbReference>
<feature type="domain" description="PI3K-RBD" evidence="37">
    <location>
        <begin position="218"/>
        <end position="310"/>
    </location>
</feature>
<dbReference type="GO" id="GO:0005944">
    <property type="term" value="C:phosphatidylinositol 3-kinase complex, class IB"/>
    <property type="evidence" value="ECO:0007669"/>
    <property type="project" value="TreeGrafter"/>
</dbReference>
<comment type="pathway">
    <text evidence="3">Phospholipid metabolism; phosphatidylinositol phosphate biosynthesis.</text>
</comment>
<dbReference type="GO" id="GO:0005886">
    <property type="term" value="C:plasma membrane"/>
    <property type="evidence" value="ECO:0007669"/>
    <property type="project" value="UniProtKB-SubCell"/>
</dbReference>
<dbReference type="Pfam" id="PF00613">
    <property type="entry name" value="PI3Ka"/>
    <property type="match status" value="1"/>
</dbReference>
<evidence type="ECO:0000256" key="21">
    <source>
        <dbReference type="ARBA" id="ARBA00022859"/>
    </source>
</evidence>
<evidence type="ECO:0000256" key="2">
    <source>
        <dbReference type="ARBA" id="ARBA00004496"/>
    </source>
</evidence>
<reference evidence="39" key="1">
    <citation type="journal article" date="2016" name="Nat. Commun.">
        <title>The channel catfish genome sequence provides insights into the evolution of scale formation in teleosts.</title>
        <authorList>
            <person name="Liu Z."/>
            <person name="Liu S."/>
            <person name="Yao J."/>
            <person name="Bao L."/>
            <person name="Zhang J."/>
            <person name="Li Y."/>
            <person name="Jiang C."/>
            <person name="Sun L."/>
            <person name="Wang R."/>
            <person name="Zhang Y."/>
            <person name="Zhou T."/>
            <person name="Zeng Q."/>
            <person name="Fu Q."/>
            <person name="Gao S."/>
            <person name="Li N."/>
            <person name="Koren S."/>
            <person name="Jiang Y."/>
            <person name="Zimin A."/>
            <person name="Xu P."/>
            <person name="Phillippy A.M."/>
            <person name="Geng X."/>
            <person name="Song L."/>
            <person name="Sun F."/>
            <person name="Li C."/>
            <person name="Wang X."/>
            <person name="Chen A."/>
            <person name="Jin Y."/>
            <person name="Yuan Z."/>
            <person name="Yang Y."/>
            <person name="Tan S."/>
            <person name="Peatman E."/>
            <person name="Lu J."/>
            <person name="Qin Z."/>
            <person name="Dunham R."/>
            <person name="Li Z."/>
            <person name="Sonstegard T."/>
            <person name="Feng J."/>
            <person name="Danzmann R.G."/>
            <person name="Schroeder S."/>
            <person name="Scheffler B."/>
            <person name="Duke M.V."/>
            <person name="Ballard L."/>
            <person name="Kucuktas H."/>
            <person name="Kaltenboeck L."/>
            <person name="Liu H."/>
            <person name="Armbruster J."/>
            <person name="Xie Y."/>
            <person name="Kirby M.L."/>
            <person name="Tian Y."/>
            <person name="Flanagan M.E."/>
            <person name="Mu W."/>
            <person name="Waldbieser G.C."/>
        </authorList>
    </citation>
    <scope>NUCLEOTIDE SEQUENCE [LARGE SCALE GENOMIC DNA]</scope>
    <source>
        <strain evidence="39">SDA103</strain>
    </source>
</reference>
<dbReference type="InterPro" id="IPR016024">
    <property type="entry name" value="ARM-type_fold"/>
</dbReference>
<dbReference type="Pfam" id="PF00792">
    <property type="entry name" value="PI3K_C2"/>
    <property type="match status" value="1"/>
</dbReference>
<evidence type="ECO:0000256" key="34">
    <source>
        <dbReference type="ARBA" id="ARBA00083126"/>
    </source>
</evidence>